<evidence type="ECO:0000256" key="6">
    <source>
        <dbReference type="ARBA" id="ARBA00023136"/>
    </source>
</evidence>
<reference evidence="13" key="1">
    <citation type="submission" date="2017-02" db="UniProtKB">
        <authorList>
            <consortium name="WormBaseParasite"/>
        </authorList>
    </citation>
    <scope>IDENTIFICATION</scope>
</reference>
<evidence type="ECO:0000313" key="11">
    <source>
        <dbReference type="EMBL" id="VDN03939.1"/>
    </source>
</evidence>
<dbReference type="Proteomes" id="UP000276776">
    <property type="component" value="Unassembled WGS sequence"/>
</dbReference>
<dbReference type="WBParaSite" id="TCLT_0000658701-mRNA-1">
    <property type="protein sequence ID" value="TCLT_0000658701-mRNA-1"/>
    <property type="gene ID" value="TCLT_0000658701"/>
</dbReference>
<feature type="transmembrane region" description="Helical" evidence="10">
    <location>
        <begin position="256"/>
        <end position="273"/>
    </location>
</feature>
<evidence type="ECO:0000313" key="12">
    <source>
        <dbReference type="Proteomes" id="UP000276776"/>
    </source>
</evidence>
<feature type="transmembrane region" description="Helical" evidence="10">
    <location>
        <begin position="223"/>
        <end position="244"/>
    </location>
</feature>
<feature type="transmembrane region" description="Helical" evidence="10">
    <location>
        <begin position="41"/>
        <end position="60"/>
    </location>
</feature>
<evidence type="ECO:0000256" key="2">
    <source>
        <dbReference type="ARBA" id="ARBA00010694"/>
    </source>
</evidence>
<evidence type="ECO:0000256" key="5">
    <source>
        <dbReference type="ARBA" id="ARBA00022989"/>
    </source>
</evidence>
<keyword evidence="12" id="KW-1185">Reference proteome</keyword>
<dbReference type="STRING" id="103827.A0A0N5D171"/>
<keyword evidence="6 10" id="KW-0472">Membrane</keyword>
<dbReference type="GO" id="GO:0000139">
    <property type="term" value="C:Golgi membrane"/>
    <property type="evidence" value="ECO:0007669"/>
    <property type="project" value="UniProtKB-SubCell"/>
</dbReference>
<dbReference type="OMA" id="YNRTTQF"/>
<evidence type="ECO:0000313" key="13">
    <source>
        <dbReference type="WBParaSite" id="TCLT_0000658701-mRNA-1"/>
    </source>
</evidence>
<name>A0A0N5D171_THECL</name>
<dbReference type="PANTHER" id="PTHR10778">
    <property type="entry name" value="SOLUTE CARRIER FAMILY 35 MEMBER B"/>
    <property type="match status" value="1"/>
</dbReference>
<dbReference type="EMBL" id="UYYF01004427">
    <property type="protein sequence ID" value="VDN03939.1"/>
    <property type="molecule type" value="Genomic_DNA"/>
</dbReference>
<evidence type="ECO:0000256" key="10">
    <source>
        <dbReference type="SAM" id="Phobius"/>
    </source>
</evidence>
<feature type="transmembrane region" description="Helical" evidence="10">
    <location>
        <begin position="72"/>
        <end position="91"/>
    </location>
</feature>
<feature type="transmembrane region" description="Helical" evidence="10">
    <location>
        <begin position="313"/>
        <end position="331"/>
    </location>
</feature>
<comment type="subcellular location">
    <subcellularLocation>
        <location evidence="1">Golgi apparatus membrane</location>
        <topology evidence="1">Multi-pass membrane protein</topology>
    </subcellularLocation>
</comment>
<evidence type="ECO:0000256" key="7">
    <source>
        <dbReference type="ARBA" id="ARBA00039669"/>
    </source>
</evidence>
<dbReference type="AlphaFoldDB" id="A0A0N5D171"/>
<proteinExistence type="inferred from homology"/>
<feature type="transmembrane region" description="Helical" evidence="10">
    <location>
        <begin position="135"/>
        <end position="152"/>
    </location>
</feature>
<accession>A0A0N5D171</accession>
<dbReference type="PANTHER" id="PTHR10778:SF8">
    <property type="entry name" value="ADENOSINE 3'-PHOSPHO 5'-PHOSPHOSULFATE TRANSPORTER 2"/>
    <property type="match status" value="1"/>
</dbReference>
<keyword evidence="5 10" id="KW-1133">Transmembrane helix</keyword>
<dbReference type="InterPro" id="IPR013657">
    <property type="entry name" value="SCL35B1-4/HUT1"/>
</dbReference>
<evidence type="ECO:0000256" key="4">
    <source>
        <dbReference type="ARBA" id="ARBA00022692"/>
    </source>
</evidence>
<sequence length="365" mass="41334">MAEAQLLPSIVDNVPLRQKELCSDERIKFTGIDLTARSKKFQFVVLCCAVFIFYIAYGFIQELMFKLDGMQSYGWHLTLIQFFICSLLSYFENLCYGGSSRRIPINIYLQLAAFTVGTIGFSNVAVSYLNYPTQVIFKCCKLVPVLIGGIIIQNKQYSWIDFVAACVMSFGLAVFILGDSKVSPMFDPFGYTMLSVALVFDAVIGNIQEKTLRTYKATNNEMILYSYFIGSVYIFLGLFLYGNFSDGFIFFSKQPLLIYGYSILFSISGYLGLNTVLSLVRTQGALIAVTVTTVRKAVSIIISFIFFSKPFTIQYLWGGILIIIAIQLNLYSKNRSSWSRTITSYRRESRSGKVKHYKSNLTRNI</sequence>
<protein>
    <recommendedName>
        <fullName evidence="7">Adenosine 3'-phospho 5'-phosphosulfate transporter 2</fullName>
    </recommendedName>
    <alternativeName>
        <fullName evidence="8">PAPS transporter 2</fullName>
    </alternativeName>
    <alternativeName>
        <fullName evidence="9">Solute carrier family 35 member B3 homolog</fullName>
    </alternativeName>
</protein>
<evidence type="ECO:0000256" key="3">
    <source>
        <dbReference type="ARBA" id="ARBA00022448"/>
    </source>
</evidence>
<feature type="transmembrane region" description="Helical" evidence="10">
    <location>
        <begin position="159"/>
        <end position="177"/>
    </location>
</feature>
<dbReference type="Pfam" id="PF08449">
    <property type="entry name" value="UAA"/>
    <property type="match status" value="1"/>
</dbReference>
<evidence type="ECO:0000256" key="9">
    <source>
        <dbReference type="ARBA" id="ARBA00042729"/>
    </source>
</evidence>
<organism evidence="13">
    <name type="scientific">Thelazia callipaeda</name>
    <name type="common">Oriental eyeworm</name>
    <name type="synonym">Parasitic nematode</name>
    <dbReference type="NCBI Taxonomy" id="103827"/>
    <lineage>
        <taxon>Eukaryota</taxon>
        <taxon>Metazoa</taxon>
        <taxon>Ecdysozoa</taxon>
        <taxon>Nematoda</taxon>
        <taxon>Chromadorea</taxon>
        <taxon>Rhabditida</taxon>
        <taxon>Spirurina</taxon>
        <taxon>Spiruromorpha</taxon>
        <taxon>Thelazioidea</taxon>
        <taxon>Thelaziidae</taxon>
        <taxon>Thelazia</taxon>
    </lineage>
</organism>
<evidence type="ECO:0000256" key="8">
    <source>
        <dbReference type="ARBA" id="ARBA00041866"/>
    </source>
</evidence>
<gene>
    <name evidence="11" type="ORF">TCLT_LOCUS6576</name>
</gene>
<dbReference type="GO" id="GO:0046964">
    <property type="term" value="F:3'-phosphoadenosine 5'-phosphosulfate transmembrane transporter activity"/>
    <property type="evidence" value="ECO:0007669"/>
    <property type="project" value="TreeGrafter"/>
</dbReference>
<keyword evidence="3" id="KW-0813">Transport</keyword>
<feature type="transmembrane region" description="Helical" evidence="10">
    <location>
        <begin position="285"/>
        <end position="307"/>
    </location>
</feature>
<dbReference type="GO" id="GO:0005789">
    <property type="term" value="C:endoplasmic reticulum membrane"/>
    <property type="evidence" value="ECO:0007669"/>
    <property type="project" value="TreeGrafter"/>
</dbReference>
<keyword evidence="4 10" id="KW-0812">Transmembrane</keyword>
<evidence type="ECO:0000256" key="1">
    <source>
        <dbReference type="ARBA" id="ARBA00004653"/>
    </source>
</evidence>
<comment type="similarity">
    <text evidence="2">Belongs to the nucleotide-sugar transporter family. SLC35B subfamily.</text>
</comment>
<dbReference type="OrthoDB" id="438495at2759"/>
<reference evidence="11 12" key="2">
    <citation type="submission" date="2018-11" db="EMBL/GenBank/DDBJ databases">
        <authorList>
            <consortium name="Pathogen Informatics"/>
        </authorList>
    </citation>
    <scope>NUCLEOTIDE SEQUENCE [LARGE SCALE GENOMIC DNA]</scope>
</reference>
<feature type="transmembrane region" description="Helical" evidence="10">
    <location>
        <begin position="189"/>
        <end position="207"/>
    </location>
</feature>
<feature type="transmembrane region" description="Helical" evidence="10">
    <location>
        <begin position="103"/>
        <end position="129"/>
    </location>
</feature>